<feature type="domain" description="Helix-turn-helix" evidence="1">
    <location>
        <begin position="12"/>
        <end position="59"/>
    </location>
</feature>
<dbReference type="Proteomes" id="UP000500767">
    <property type="component" value="Chromosome"/>
</dbReference>
<keyword evidence="3" id="KW-1185">Reference proteome</keyword>
<dbReference type="InterPro" id="IPR010093">
    <property type="entry name" value="SinI_DNA-bd"/>
</dbReference>
<protein>
    <submittedName>
        <fullName evidence="2">Helix-turn-helix domain-containing protein</fullName>
    </submittedName>
</protein>
<name>A0A6M8HUC1_9PROT</name>
<dbReference type="NCBIfam" id="TIGR01764">
    <property type="entry name" value="excise"/>
    <property type="match status" value="1"/>
</dbReference>
<evidence type="ECO:0000313" key="3">
    <source>
        <dbReference type="Proteomes" id="UP000500767"/>
    </source>
</evidence>
<dbReference type="AlphaFoldDB" id="A0A6M8HUC1"/>
<sequence length="72" mass="7724">MQVSTGLQKLSYNVPDALAATGIGRTHFYKLMANGDIPAVKSGRRTLIPAESLRSYLERLPPAALRAQKAAA</sequence>
<dbReference type="EMBL" id="CP053708">
    <property type="protein sequence ID" value="QKE91942.1"/>
    <property type="molecule type" value="Genomic_DNA"/>
</dbReference>
<evidence type="ECO:0000259" key="1">
    <source>
        <dbReference type="Pfam" id="PF12728"/>
    </source>
</evidence>
<proteinExistence type="predicted"/>
<organism evidence="2 3">
    <name type="scientific">Lichenicola cladoniae</name>
    <dbReference type="NCBI Taxonomy" id="1484109"/>
    <lineage>
        <taxon>Bacteria</taxon>
        <taxon>Pseudomonadati</taxon>
        <taxon>Pseudomonadota</taxon>
        <taxon>Alphaproteobacteria</taxon>
        <taxon>Acetobacterales</taxon>
        <taxon>Acetobacteraceae</taxon>
        <taxon>Lichenicola</taxon>
    </lineage>
</organism>
<accession>A0A6M8HUC1</accession>
<gene>
    <name evidence="2" type="ORF">HN018_19590</name>
</gene>
<evidence type="ECO:0000313" key="2">
    <source>
        <dbReference type="EMBL" id="QKE91942.1"/>
    </source>
</evidence>
<reference evidence="2 3" key="1">
    <citation type="journal article" date="2014" name="World J. Microbiol. Biotechnol.">
        <title>Biodiversity and physiological characteristics of Antarctic and Arctic lichens-associated bacteria.</title>
        <authorList>
            <person name="Lee Y.M."/>
            <person name="Kim E.H."/>
            <person name="Lee H.K."/>
            <person name="Hong S.G."/>
        </authorList>
    </citation>
    <scope>NUCLEOTIDE SEQUENCE [LARGE SCALE GENOMIC DNA]</scope>
    <source>
        <strain evidence="2 3">PAMC 26569</strain>
    </source>
</reference>
<dbReference type="RefSeq" id="WP_171833624.1">
    <property type="nucleotide sequence ID" value="NZ_CP053708.1"/>
</dbReference>
<dbReference type="Pfam" id="PF12728">
    <property type="entry name" value="HTH_17"/>
    <property type="match status" value="1"/>
</dbReference>
<dbReference type="InterPro" id="IPR041657">
    <property type="entry name" value="HTH_17"/>
</dbReference>
<dbReference type="KEGG" id="lck:HN018_19590"/>
<dbReference type="GO" id="GO:0003677">
    <property type="term" value="F:DNA binding"/>
    <property type="evidence" value="ECO:0007669"/>
    <property type="project" value="InterPro"/>
</dbReference>